<accession>A0A484KJQ2</accession>
<dbReference type="PANTHER" id="PTHR37610:SF6">
    <property type="entry name" value="GAG-POLYPEPTIDE OF LTR COPIA-TYPE-RELATED"/>
    <property type="match status" value="1"/>
</dbReference>
<name>A0A484KJQ2_9ASTE</name>
<evidence type="ECO:0000313" key="3">
    <source>
        <dbReference type="Proteomes" id="UP000595140"/>
    </source>
</evidence>
<gene>
    <name evidence="2" type="ORF">CCAM_LOCUS6481</name>
</gene>
<sequence length="271" mass="30821">MMIALSAKNKLDFVKGRIAKPNDPLKAGIWQRCNDMITSWILNTLSKEIGDSVLYANTVADLWNELNDRFGQTNGARLYQLQKEICSINQGNSDIAGYYTRIKRAWDELAMVSRLPNCTCGAVQELLKYEQDQRLVQFLMRLNSDYNVTRGNILIMRPLPSIPEAYGILIHEERQRQIQSPTHISPEHTSLSVQTQASFKATHEDKKIPVCENCKKKGHRMSKCYRLIGFPKDFRFNKGKKIAANAYGGECSESTESRTESQISPELCSHS</sequence>
<feature type="region of interest" description="Disordered" evidence="1">
    <location>
        <begin position="247"/>
        <end position="271"/>
    </location>
</feature>
<organism evidence="2 3">
    <name type="scientific">Cuscuta campestris</name>
    <dbReference type="NCBI Taxonomy" id="132261"/>
    <lineage>
        <taxon>Eukaryota</taxon>
        <taxon>Viridiplantae</taxon>
        <taxon>Streptophyta</taxon>
        <taxon>Embryophyta</taxon>
        <taxon>Tracheophyta</taxon>
        <taxon>Spermatophyta</taxon>
        <taxon>Magnoliopsida</taxon>
        <taxon>eudicotyledons</taxon>
        <taxon>Gunneridae</taxon>
        <taxon>Pentapetalae</taxon>
        <taxon>asterids</taxon>
        <taxon>lamiids</taxon>
        <taxon>Solanales</taxon>
        <taxon>Convolvulaceae</taxon>
        <taxon>Cuscuteae</taxon>
        <taxon>Cuscuta</taxon>
        <taxon>Cuscuta subgen. Grammica</taxon>
        <taxon>Cuscuta sect. Cleistogrammica</taxon>
    </lineage>
</organism>
<dbReference type="PANTHER" id="PTHR37610">
    <property type="entry name" value="CCHC-TYPE DOMAIN-CONTAINING PROTEIN"/>
    <property type="match status" value="1"/>
</dbReference>
<dbReference type="EMBL" id="OOIL02000426">
    <property type="protein sequence ID" value="VFQ64705.1"/>
    <property type="molecule type" value="Genomic_DNA"/>
</dbReference>
<dbReference type="AlphaFoldDB" id="A0A484KJQ2"/>
<evidence type="ECO:0000313" key="2">
    <source>
        <dbReference type="EMBL" id="VFQ64705.1"/>
    </source>
</evidence>
<dbReference type="Proteomes" id="UP000595140">
    <property type="component" value="Unassembled WGS sequence"/>
</dbReference>
<protein>
    <submittedName>
        <fullName evidence="2">Uncharacterized protein</fullName>
    </submittedName>
</protein>
<evidence type="ECO:0000256" key="1">
    <source>
        <dbReference type="SAM" id="MobiDB-lite"/>
    </source>
</evidence>
<reference evidence="2 3" key="1">
    <citation type="submission" date="2018-04" db="EMBL/GenBank/DDBJ databases">
        <authorList>
            <person name="Vogel A."/>
        </authorList>
    </citation>
    <scope>NUCLEOTIDE SEQUENCE [LARGE SCALE GENOMIC DNA]</scope>
</reference>
<dbReference type="OrthoDB" id="1226185at2759"/>
<proteinExistence type="predicted"/>
<keyword evidence="3" id="KW-1185">Reference proteome</keyword>